<name>A0ABY8J9U1_9BRAD</name>
<evidence type="ECO:0000313" key="1">
    <source>
        <dbReference type="EMBL" id="WFU61230.1"/>
    </source>
</evidence>
<proteinExistence type="predicted"/>
<keyword evidence="2" id="KW-1185">Reference proteome</keyword>
<reference evidence="1 2" key="1">
    <citation type="submission" date="2023-04" db="EMBL/GenBank/DDBJ databases">
        <title>Australian commercial rhizobial inoculants.</title>
        <authorList>
            <person name="Kohlmeier M.G."/>
            <person name="O'Hara G.W."/>
            <person name="Colombi E."/>
            <person name="Ramsay J.P."/>
            <person name="Terpolilli J."/>
        </authorList>
    </citation>
    <scope>NUCLEOTIDE SEQUENCE [LARGE SCALE GENOMIC DNA]</scope>
    <source>
        <strain evidence="1 2">CB627</strain>
    </source>
</reference>
<gene>
    <name evidence="1" type="ORF">QA636_27380</name>
</gene>
<accession>A0ABY8J9U1</accession>
<dbReference type="RefSeq" id="WP_141340145.1">
    <property type="nucleotide sequence ID" value="NZ_CP121646.1"/>
</dbReference>
<evidence type="ECO:0000313" key="2">
    <source>
        <dbReference type="Proteomes" id="UP001221546"/>
    </source>
</evidence>
<dbReference type="EMBL" id="CP121646">
    <property type="protein sequence ID" value="WFU61230.1"/>
    <property type="molecule type" value="Genomic_DNA"/>
</dbReference>
<sequence>MRATHYAESDARVLFSRLWPSCRSESIGAQSVLSANGLSVSGEQADEYANSDNPVVSSDDRALLAWFNLAETPSC</sequence>
<dbReference type="Proteomes" id="UP001221546">
    <property type="component" value="Chromosome"/>
</dbReference>
<protein>
    <submittedName>
        <fullName evidence="1">Uncharacterized protein</fullName>
    </submittedName>
</protein>
<organism evidence="1 2">
    <name type="scientific">Bradyrhizobium brasilense</name>
    <dbReference type="NCBI Taxonomy" id="1419277"/>
    <lineage>
        <taxon>Bacteria</taxon>
        <taxon>Pseudomonadati</taxon>
        <taxon>Pseudomonadota</taxon>
        <taxon>Alphaproteobacteria</taxon>
        <taxon>Hyphomicrobiales</taxon>
        <taxon>Nitrobacteraceae</taxon>
        <taxon>Bradyrhizobium</taxon>
    </lineage>
</organism>